<feature type="region of interest" description="Disordered" evidence="1">
    <location>
        <begin position="236"/>
        <end position="258"/>
    </location>
</feature>
<organism evidence="3 4">
    <name type="scientific">Bdellovibrio svalbardensis</name>
    <dbReference type="NCBI Taxonomy" id="2972972"/>
    <lineage>
        <taxon>Bacteria</taxon>
        <taxon>Pseudomonadati</taxon>
        <taxon>Bdellovibrionota</taxon>
        <taxon>Bdellovibrionia</taxon>
        <taxon>Bdellovibrionales</taxon>
        <taxon>Pseudobdellovibrionaceae</taxon>
        <taxon>Bdellovibrio</taxon>
    </lineage>
</organism>
<evidence type="ECO:0000256" key="2">
    <source>
        <dbReference type="SAM" id="SignalP"/>
    </source>
</evidence>
<feature type="signal peptide" evidence="2">
    <location>
        <begin position="1"/>
        <end position="24"/>
    </location>
</feature>
<evidence type="ECO:0000313" key="3">
    <source>
        <dbReference type="EMBL" id="MDG0816867.1"/>
    </source>
</evidence>
<proteinExistence type="predicted"/>
<protein>
    <submittedName>
        <fullName evidence="3">Cell wall anchor protein</fullName>
    </submittedName>
</protein>
<accession>A0ABT6DJ48</accession>
<dbReference type="RefSeq" id="WP_277578345.1">
    <property type="nucleotide sequence ID" value="NZ_JANRMI010000003.1"/>
</dbReference>
<feature type="chain" id="PRO_5045722426" evidence="2">
    <location>
        <begin position="25"/>
        <end position="1361"/>
    </location>
</feature>
<evidence type="ECO:0000256" key="1">
    <source>
        <dbReference type="SAM" id="MobiDB-lite"/>
    </source>
</evidence>
<keyword evidence="2" id="KW-0732">Signal</keyword>
<gene>
    <name evidence="3" type="ORF">NWE73_10860</name>
</gene>
<dbReference type="EMBL" id="JANRMI010000003">
    <property type="protein sequence ID" value="MDG0816867.1"/>
    <property type="molecule type" value="Genomic_DNA"/>
</dbReference>
<name>A0ABT6DJ48_9BACT</name>
<sequence length="1361" mass="135117">MKKFLNVPFFHLLFSILLAQPALANLGSLTYQGRILKSDGTPLEHNNVSFLFEIANPNGSCVIYREQVDGINMVNSNGVFDVSIGGGTKLFPANPLFNLEQSFANSSSINCSGGATYSPLVDDGRVLKVQFHDGVGWKQISPDAVIHSVPYAMVAKSAQTLGDKTASDFIQKNLVPDCNSAGKILSYDGTSFICVTDQGGSGVVSSISGTAPITVTGTGNVTVGISVGTTAGTVAAGNDSRFTDPRAPTGSASGDLTGSYPGPTVAKLQGVSVSATAPASGDFLKFNGTSWGGSTIAVADVSGLGAQLGTYLTQSAFNGYVASASCTQSQTMYWNSVSGNFQCQAINVSVAGDVSGSIGAVSVDKIKGITVDSTAPTSGQILQYNGTKWAPADSSGGTITALTGDVTASGSGSVAATISNNAVTTAKIADGAVTAVKLGSDVGIWSISGSDVYRSSGNVGVGTNSPVTKLDIAGAIRVGTDVTACAAGIAGAIRYNGGNVEYCNGTAWTTFAASGAGLTSFNGLTGNTQTFATPGTSGTAPTWSSSGTAHTLNIPMASTSSVTAGLISKADYDAFNNKLGTSSTFSGDVSGTSATMSVDKVKGIAVSGTAPTSAQFLVYDGSTQYVPVSVSGDATMSNAGTVTLKNTGTAGTYTKVTTDAQGRVTSGTTLSATDIPNLDWAKITSGKPTTLSGYGITDGIQNLGGTPSIQAGTLAARPAFGTAGQLYIASDNNTLYRDTGSAWVAIGDGAVGGVTSVTASAPLSSSGGTTPNLTISQADTTTNGYLSSTDWNTFNNKLGTATAFSGDVSGAYNATSVDKIKGKTISPAAYAAGQVLRYDGTNWVNALINASTDVTGTLAVINGGTGATTAAGARTNLGLGTSATVDTGATAGNIPLLGTGGLVGDKMCVANSSATGIICNSTIPTSSQWTSTGSDIYYNTGKVGIGTTTPATKLDVAGSVRVSDDSTTCSSAIAGAIRFSSTTSLLETCNGSSWVSFMGAAIPGGSVVVMASCPTGWTDNGSTGAGTGYATCNGTSCRMCQSPTDASLISASSIMLMENCPTGWSNLGQGIGTAMAGYDGINFSSCQSPASATSLPMGVRTIMATCPSSWNDLGPTGTGTSLATCGGSACRVCETPGTSYPLHFVGASGGTTSIGLGMTIRGGAGGSISGGAGGVSIAGGTPIDGVGGSIGITASSGATTTATARNGGSVSITSGAGVSNGNGGNITISAGVGNGTGTNGNILMNTSGSGYVGIGLSAPVAVLDVNGGVRVGSDSSTCDSSKKGTTRYNSTDNVMEYCNGTLWSDFNPPGTHCGYYTSRGSTACRGVVPSSTCPSGYTRTQILGDDPLSAAAPEFYTCIKN</sequence>
<reference evidence="3" key="1">
    <citation type="submission" date="2022-08" db="EMBL/GenBank/DDBJ databases">
        <title>Novel Bdellovibrio Species Isolated from Svalbard: Designation Bdellovibrio svalbardensis.</title>
        <authorList>
            <person name="Mitchell R.J."/>
            <person name="Choi S.Y."/>
        </authorList>
    </citation>
    <scope>NUCLEOTIDE SEQUENCE</scope>
    <source>
        <strain evidence="3">PAP01</strain>
    </source>
</reference>
<evidence type="ECO:0000313" key="4">
    <source>
        <dbReference type="Proteomes" id="UP001152321"/>
    </source>
</evidence>
<dbReference type="Proteomes" id="UP001152321">
    <property type="component" value="Unassembled WGS sequence"/>
</dbReference>
<keyword evidence="4" id="KW-1185">Reference proteome</keyword>
<comment type="caution">
    <text evidence="3">The sequence shown here is derived from an EMBL/GenBank/DDBJ whole genome shotgun (WGS) entry which is preliminary data.</text>
</comment>